<dbReference type="InterPro" id="IPR039728">
    <property type="entry name" value="GLG1"/>
</dbReference>
<dbReference type="Pfam" id="PF00839">
    <property type="entry name" value="Cys_rich_FGFR"/>
    <property type="match status" value="15"/>
</dbReference>
<feature type="repeat" description="Cys-rich GLG1" evidence="8">
    <location>
        <begin position="1048"/>
        <end position="1110"/>
    </location>
</feature>
<evidence type="ECO:0000256" key="5">
    <source>
        <dbReference type="ARBA" id="ARBA00022989"/>
    </source>
</evidence>
<feature type="repeat" description="Cys-rich GLG1" evidence="8">
    <location>
        <begin position="223"/>
        <end position="285"/>
    </location>
</feature>
<comment type="subcellular location">
    <subcellularLocation>
        <location evidence="1">Membrane</location>
        <topology evidence="1">Single-pass type I membrane protein</topology>
    </subcellularLocation>
</comment>
<feature type="compositionally biased region" description="Polar residues" evidence="10">
    <location>
        <begin position="110"/>
        <end position="122"/>
    </location>
</feature>
<feature type="region of interest" description="Disordered" evidence="10">
    <location>
        <begin position="90"/>
        <end position="177"/>
    </location>
</feature>
<proteinExistence type="predicted"/>
<keyword evidence="14" id="KW-1185">Reference proteome</keyword>
<dbReference type="InterPro" id="IPR017873">
    <property type="entry name" value="Cys-rich_GLG1_repeat_euk"/>
</dbReference>
<keyword evidence="3 12" id="KW-0732">Signal</keyword>
<protein>
    <recommendedName>
        <fullName evidence="15">Golgi apparatus protein 1</fullName>
    </recommendedName>
</protein>
<dbReference type="GO" id="GO:0000139">
    <property type="term" value="C:Golgi membrane"/>
    <property type="evidence" value="ECO:0007669"/>
    <property type="project" value="InterPro"/>
</dbReference>
<evidence type="ECO:0000256" key="12">
    <source>
        <dbReference type="SAM" id="SignalP"/>
    </source>
</evidence>
<evidence type="ECO:0000256" key="11">
    <source>
        <dbReference type="SAM" id="Phobius"/>
    </source>
</evidence>
<dbReference type="GeneID" id="119744858"/>
<keyword evidence="9" id="KW-0175">Coiled coil</keyword>
<feature type="repeat" description="Cys-rich GLG1" evidence="8">
    <location>
        <begin position="544"/>
        <end position="606"/>
    </location>
</feature>
<evidence type="ECO:0000256" key="10">
    <source>
        <dbReference type="SAM" id="MobiDB-lite"/>
    </source>
</evidence>
<keyword evidence="4" id="KW-0677">Repeat</keyword>
<evidence type="ECO:0000313" key="14">
    <source>
        <dbReference type="Proteomes" id="UP000887568"/>
    </source>
</evidence>
<dbReference type="PANTHER" id="PTHR11884:SF1">
    <property type="entry name" value="GOLGI APPARATUS PROTEIN 1"/>
    <property type="match status" value="1"/>
</dbReference>
<keyword evidence="5 11" id="KW-1133">Transmembrane helix</keyword>
<feature type="repeat" description="Cys-rich GLG1" evidence="8">
    <location>
        <begin position="480"/>
        <end position="539"/>
    </location>
</feature>
<sequence>MASDLRVLLVTYTTLCLFSSICAVFGQQDGVRNDPGAGQIPAAAGWQQTKRDVAPVAGGQGQGPLGGIAAGVGNGAQPQYQQQQKLRINPGQGLGAGQRAFQKPAPGQFDPNQKFDQGNQRPNVGLPGQGPGAGPGGMGGQGQWAPKPVGQQPQGQWQGGQQPQGKPKLGPNRPMRISESPACHDDVANLCGKNALRNNFSILECLQNAGEKNTRAGKKDGGELSDVCNQFLWSYKYNLTRDVRFDSAAFEVCKPDLKKLPECAAIEKGQGLLLPCLYEVAENITTVQCRQYINRMKAITFSDYRLIKDFYTQCQSDVDKLGCGIVYKKGEETALPHKQGATINCLEKKIEELGETCKKQILRVAELTAEDYHTDRALFFACRDDRERFCEAETAGQGAIYNCLLKHKFKEDMSENCRNKLTTRQKVASVDYKANYRLIRKCKEDMKKTKCAKLRDSQGREFRLSKLLICLEEAKHNDVKLSGDCVAELEETRKSLMEDFMVNPEVITQCKKEMANQCSGLQRGGKTLHCLMKLTQGNPKDPKKLSDNCETALMQLVKTADAGANYRIDKALHKACKPVRDKICKEVEAGDAKVLSCLMEHIYDPEMTKECETELLLLQYFVSRDFKLDPLLYKNCKRDVQDLCFTEDFENSNLPEGVVFACLHRHLHPDDREMTLQPGCQAQVHRLLRQRAVSVHLNPQIEANCRSDIGQYCADKTGKGEELSCLQEHHKELSDDCKSKIGGFTEEEAEDIKMNRKLMAACAPMIKQFCKDFLSKKVDEGAALQCLIDHKNDDEMNEKCQAGIEHFQLIQLQDYRFNFKFKESCRKDVIAFCKTSKDKSSIVNCLSSKVRDDTLKDNPQNISEECRKQLKAELLQRSEDIKLDPELFQGCEDDVKKLCSNLKAGKARILECLRDHRKELGEKCHLKLFNRVKEQAQNVKTDFAFMHSCQRMIKQFCPGTAPDSLFKCLKAHKNEPSFDPNCKAVLTKRSIQKKEDFRLNPRMQKACRRDMPKFCNDILDKSKTKEYQEKSMEGEMLLCLKTKFVVKQLSPDCENYVKDTIQEASLDIRMDPILYRVCKDTARKLCGEQMESPGQGQVEECLKSKLHEGKVHDIKCRMQVIRLLQEGRADIHVDTLLYKACALDIKHFCVGIPQGEGRQMSCILEALEDTTIKLHPDCRRMLAERKETWSYAVKESPPGSLSDLAAMVNASEARGYFLTVLLVIIGVLFFGGLCCGRATKRIRAELKNK</sequence>
<evidence type="ECO:0000256" key="9">
    <source>
        <dbReference type="SAM" id="Coils"/>
    </source>
</evidence>
<dbReference type="OMA" id="MMECLIE"/>
<evidence type="ECO:0008006" key="15">
    <source>
        <dbReference type="Google" id="ProtNLM"/>
    </source>
</evidence>
<name>A0A914BMJ3_PATMI</name>
<keyword evidence="2 11" id="KW-0812">Transmembrane</keyword>
<evidence type="ECO:0000313" key="13">
    <source>
        <dbReference type="EnsemblMetazoa" id="XP_038076966.1"/>
    </source>
</evidence>
<feature type="transmembrane region" description="Helical" evidence="11">
    <location>
        <begin position="1216"/>
        <end position="1239"/>
    </location>
</feature>
<feature type="signal peptide" evidence="12">
    <location>
        <begin position="1"/>
        <end position="23"/>
    </location>
</feature>
<feature type="coiled-coil region" evidence="9">
    <location>
        <begin position="343"/>
        <end position="370"/>
    </location>
</feature>
<evidence type="ECO:0000256" key="2">
    <source>
        <dbReference type="ARBA" id="ARBA00022692"/>
    </source>
</evidence>
<feature type="compositionally biased region" description="Low complexity" evidence="10">
    <location>
        <begin position="146"/>
        <end position="171"/>
    </location>
</feature>
<dbReference type="RefSeq" id="XP_038076966.1">
    <property type="nucleotide sequence ID" value="XM_038221038.1"/>
</dbReference>
<evidence type="ECO:0000256" key="1">
    <source>
        <dbReference type="ARBA" id="ARBA00004479"/>
    </source>
</evidence>
<feature type="repeat" description="Cys-rich GLG1" evidence="8">
    <location>
        <begin position="861"/>
        <end position="921"/>
    </location>
</feature>
<dbReference type="EnsemblMetazoa" id="XM_038221038.1">
    <property type="protein sequence ID" value="XP_038076966.1"/>
    <property type="gene ID" value="LOC119744858"/>
</dbReference>
<dbReference type="PANTHER" id="PTHR11884">
    <property type="entry name" value="SELECTIN LIGAND RELATED"/>
    <property type="match status" value="1"/>
</dbReference>
<keyword evidence="7" id="KW-0325">Glycoprotein</keyword>
<evidence type="ECO:0000256" key="6">
    <source>
        <dbReference type="ARBA" id="ARBA00023136"/>
    </source>
</evidence>
<feature type="chain" id="PRO_5036884642" description="Golgi apparatus protein 1" evidence="12">
    <location>
        <begin position="24"/>
        <end position="1249"/>
    </location>
</feature>
<reference evidence="13" key="1">
    <citation type="submission" date="2022-11" db="UniProtKB">
        <authorList>
            <consortium name="EnsemblMetazoa"/>
        </authorList>
    </citation>
    <scope>IDENTIFICATION</scope>
</reference>
<keyword evidence="6 11" id="KW-0472">Membrane</keyword>
<evidence type="ECO:0000256" key="3">
    <source>
        <dbReference type="ARBA" id="ARBA00022729"/>
    </source>
</evidence>
<feature type="repeat" description="Cys-rich GLG1" evidence="8">
    <location>
        <begin position="732"/>
        <end position="795"/>
    </location>
</feature>
<evidence type="ECO:0000256" key="4">
    <source>
        <dbReference type="ARBA" id="ARBA00022737"/>
    </source>
</evidence>
<dbReference type="OrthoDB" id="2015434at2759"/>
<dbReference type="PROSITE" id="PS51289">
    <property type="entry name" value="GLG1_C_RICH"/>
    <property type="match status" value="8"/>
</dbReference>
<feature type="repeat" description="Cys-rich GLG1" evidence="8">
    <location>
        <begin position="352"/>
        <end position="412"/>
    </location>
</feature>
<organism evidence="13 14">
    <name type="scientific">Patiria miniata</name>
    <name type="common">Bat star</name>
    <name type="synonym">Asterina miniata</name>
    <dbReference type="NCBI Taxonomy" id="46514"/>
    <lineage>
        <taxon>Eukaryota</taxon>
        <taxon>Metazoa</taxon>
        <taxon>Echinodermata</taxon>
        <taxon>Eleutherozoa</taxon>
        <taxon>Asterozoa</taxon>
        <taxon>Asteroidea</taxon>
        <taxon>Valvatacea</taxon>
        <taxon>Valvatida</taxon>
        <taxon>Asterinidae</taxon>
        <taxon>Patiria</taxon>
    </lineage>
</organism>
<dbReference type="Proteomes" id="UP000887568">
    <property type="component" value="Unplaced"/>
</dbReference>
<feature type="repeat" description="Cys-rich GLG1" evidence="8">
    <location>
        <begin position="1111"/>
        <end position="1171"/>
    </location>
</feature>
<dbReference type="GO" id="GO:0017134">
    <property type="term" value="F:fibroblast growth factor binding"/>
    <property type="evidence" value="ECO:0007669"/>
    <property type="project" value="TreeGrafter"/>
</dbReference>
<dbReference type="AlphaFoldDB" id="A0A914BMJ3"/>
<feature type="compositionally biased region" description="Gly residues" evidence="10">
    <location>
        <begin position="127"/>
        <end position="142"/>
    </location>
</feature>
<accession>A0A914BMJ3</accession>
<dbReference type="InterPro" id="IPR001893">
    <property type="entry name" value="Cys-rich_GLG1_repeat"/>
</dbReference>
<evidence type="ECO:0000256" key="8">
    <source>
        <dbReference type="PROSITE-ProRule" id="PRU00622"/>
    </source>
</evidence>
<evidence type="ECO:0000256" key="7">
    <source>
        <dbReference type="ARBA" id="ARBA00023180"/>
    </source>
</evidence>